<evidence type="ECO:0000313" key="1">
    <source>
        <dbReference type="EMBL" id="SHG58098.1"/>
    </source>
</evidence>
<dbReference type="STRING" id="43928.SAMN05443636_0703"/>
<name>A0A1M5KZ74_9EURY</name>
<accession>A0A1M5KZ74</accession>
<evidence type="ECO:0000313" key="2">
    <source>
        <dbReference type="Proteomes" id="UP000184357"/>
    </source>
</evidence>
<dbReference type="EMBL" id="FQWV01000001">
    <property type="protein sequence ID" value="SHG58098.1"/>
    <property type="molecule type" value="Genomic_DNA"/>
</dbReference>
<dbReference type="RefSeq" id="WP_268762475.1">
    <property type="nucleotide sequence ID" value="NZ_FQWV01000001.1"/>
</dbReference>
<protein>
    <submittedName>
        <fullName evidence="1">Uncharacterized protein</fullName>
    </submittedName>
</protein>
<gene>
    <name evidence="1" type="ORF">SAMN05443636_0703</name>
</gene>
<dbReference type="AlphaFoldDB" id="A0A1M5KZ74"/>
<dbReference type="Proteomes" id="UP000184357">
    <property type="component" value="Unassembled WGS sequence"/>
</dbReference>
<keyword evidence="2" id="KW-1185">Reference proteome</keyword>
<proteinExistence type="predicted"/>
<sequence length="44" mass="5110">MATTVQIEIEDDDQYERLRAIKRHNGLTWKGMLLHAAENLDTPD</sequence>
<organism evidence="1 2">
    <name type="scientific">Halobaculum gomorrense</name>
    <dbReference type="NCBI Taxonomy" id="43928"/>
    <lineage>
        <taxon>Archaea</taxon>
        <taxon>Methanobacteriati</taxon>
        <taxon>Methanobacteriota</taxon>
        <taxon>Stenosarchaea group</taxon>
        <taxon>Halobacteria</taxon>
        <taxon>Halobacteriales</taxon>
        <taxon>Haloferacaceae</taxon>
        <taxon>Halobaculum</taxon>
    </lineage>
</organism>
<reference evidence="1 2" key="1">
    <citation type="submission" date="2016-11" db="EMBL/GenBank/DDBJ databases">
        <authorList>
            <person name="Jaros S."/>
            <person name="Januszkiewicz K."/>
            <person name="Wedrychowicz H."/>
        </authorList>
    </citation>
    <scope>NUCLEOTIDE SEQUENCE [LARGE SCALE GENOMIC DNA]</scope>
    <source>
        <strain evidence="1 2">DSM 9297</strain>
    </source>
</reference>